<evidence type="ECO:0000259" key="21">
    <source>
        <dbReference type="PROSITE" id="PS50873"/>
    </source>
</evidence>
<evidence type="ECO:0000256" key="14">
    <source>
        <dbReference type="ARBA" id="ARBA00023180"/>
    </source>
</evidence>
<name>A0AAV0IT77_9ROSI</name>
<dbReference type="EMBL" id="CAMGYJ010000004">
    <property type="protein sequence ID" value="CAI0399530.1"/>
    <property type="molecule type" value="Genomic_DNA"/>
</dbReference>
<dbReference type="PANTHER" id="PTHR31388">
    <property type="entry name" value="PEROXIDASE 72-RELATED"/>
    <property type="match status" value="1"/>
</dbReference>
<dbReference type="Pfam" id="PF00141">
    <property type="entry name" value="peroxidase"/>
    <property type="match status" value="1"/>
</dbReference>
<dbReference type="Proteomes" id="UP001154282">
    <property type="component" value="Unassembled WGS sequence"/>
</dbReference>
<evidence type="ECO:0000256" key="6">
    <source>
        <dbReference type="ARBA" id="ARBA00022559"/>
    </source>
</evidence>
<evidence type="ECO:0000256" key="3">
    <source>
        <dbReference type="ARBA" id="ARBA00004613"/>
    </source>
</evidence>
<feature type="binding site" evidence="17">
    <location>
        <position position="81"/>
    </location>
    <ligand>
        <name>Ca(2+)</name>
        <dbReference type="ChEBI" id="CHEBI:29108"/>
        <label>1</label>
    </ligand>
</feature>
<feature type="disulfide bond" evidence="19">
    <location>
        <begin position="131"/>
        <end position="332"/>
    </location>
</feature>
<feature type="site" description="Transition state stabilizer" evidence="18">
    <location>
        <position position="71"/>
    </location>
</feature>
<dbReference type="AlphaFoldDB" id="A0AAV0IT77"/>
<evidence type="ECO:0000256" key="2">
    <source>
        <dbReference type="ARBA" id="ARBA00002322"/>
    </source>
</evidence>
<gene>
    <name evidence="22" type="ORF">LITE_LOCUS10362</name>
</gene>
<organism evidence="22 23">
    <name type="scientific">Linum tenue</name>
    <dbReference type="NCBI Taxonomy" id="586396"/>
    <lineage>
        <taxon>Eukaryota</taxon>
        <taxon>Viridiplantae</taxon>
        <taxon>Streptophyta</taxon>
        <taxon>Embryophyta</taxon>
        <taxon>Tracheophyta</taxon>
        <taxon>Spermatophyta</taxon>
        <taxon>Magnoliopsida</taxon>
        <taxon>eudicotyledons</taxon>
        <taxon>Gunneridae</taxon>
        <taxon>Pentapetalae</taxon>
        <taxon>rosids</taxon>
        <taxon>fabids</taxon>
        <taxon>Malpighiales</taxon>
        <taxon>Linaceae</taxon>
        <taxon>Linum</taxon>
    </lineage>
</organism>
<keyword evidence="11 20" id="KW-0560">Oxidoreductase</keyword>
<evidence type="ECO:0000256" key="18">
    <source>
        <dbReference type="PIRSR" id="PIRSR600823-4"/>
    </source>
</evidence>
<dbReference type="PRINTS" id="PR00461">
    <property type="entry name" value="PLPEROXIDASE"/>
</dbReference>
<protein>
    <recommendedName>
        <fullName evidence="5 20">Peroxidase</fullName>
        <ecNumber evidence="5 20">1.11.1.7</ecNumber>
    </recommendedName>
</protein>
<comment type="similarity">
    <text evidence="4">Belongs to the peroxidase family. Ascorbate peroxidase subfamily.</text>
</comment>
<comment type="function">
    <text evidence="2">Removal of H(2)O(2), oxidation of toxic reductants, biosynthesis and degradation of lignin, suberization, auxin catabolism, response to environmental stresses such as wounding, pathogen attack and oxidative stress. These functions might be dependent on each isozyme/isoform in each plant tissue.</text>
</comment>
<dbReference type="Gene3D" id="1.10.420.10">
    <property type="entry name" value="Peroxidase, domain 2"/>
    <property type="match status" value="1"/>
</dbReference>
<feature type="binding site" evidence="17">
    <location>
        <position position="79"/>
    </location>
    <ligand>
        <name>Ca(2+)</name>
        <dbReference type="ChEBI" id="CHEBI:29108"/>
        <label>1</label>
    </ligand>
</feature>
<feature type="binding site" evidence="17">
    <location>
        <position position="256"/>
    </location>
    <ligand>
        <name>Ca(2+)</name>
        <dbReference type="ChEBI" id="CHEBI:29108"/>
        <label>2</label>
    </ligand>
</feature>
<feature type="domain" description="Plant heme peroxidase family profile" evidence="21">
    <location>
        <begin position="34"/>
        <end position="336"/>
    </location>
</feature>
<dbReference type="GO" id="GO:0005576">
    <property type="term" value="C:extracellular region"/>
    <property type="evidence" value="ECO:0007669"/>
    <property type="project" value="UniProtKB-SubCell"/>
</dbReference>
<feature type="binding site" evidence="17">
    <location>
        <position position="97"/>
    </location>
    <ligand>
        <name>Ca(2+)</name>
        <dbReference type="ChEBI" id="CHEBI:29108"/>
        <label>1</label>
    </ligand>
</feature>
<keyword evidence="13 19" id="KW-1015">Disulfide bond</keyword>
<comment type="subcellular location">
    <subcellularLocation>
        <location evidence="3 20">Secreted</location>
    </subcellularLocation>
</comment>
<feature type="chain" id="PRO_5043093445" description="Peroxidase" evidence="20">
    <location>
        <begin position="34"/>
        <end position="336"/>
    </location>
</feature>
<dbReference type="InterPro" id="IPR033905">
    <property type="entry name" value="Secretory_peroxidase"/>
</dbReference>
<evidence type="ECO:0000256" key="19">
    <source>
        <dbReference type="PIRSR" id="PIRSR600823-5"/>
    </source>
</evidence>
<dbReference type="PRINTS" id="PR00458">
    <property type="entry name" value="PEROXIDASE"/>
</dbReference>
<keyword evidence="20" id="KW-0376">Hydrogen peroxide</keyword>
<evidence type="ECO:0000256" key="9">
    <source>
        <dbReference type="ARBA" id="ARBA00022729"/>
    </source>
</evidence>
<keyword evidence="8 17" id="KW-0479">Metal-binding</keyword>
<dbReference type="PROSITE" id="PS50873">
    <property type="entry name" value="PEROXIDASE_4"/>
    <property type="match status" value="1"/>
</dbReference>
<evidence type="ECO:0000256" key="20">
    <source>
        <dbReference type="RuleBase" id="RU362060"/>
    </source>
</evidence>
<comment type="cofactor">
    <cofactor evidence="17 20">
        <name>Ca(2+)</name>
        <dbReference type="ChEBI" id="CHEBI:29108"/>
    </cofactor>
    <text evidence="17 20">Binds 2 calcium ions per subunit.</text>
</comment>
<comment type="cofactor">
    <cofactor evidence="17 20">
        <name>heme b</name>
        <dbReference type="ChEBI" id="CHEBI:60344"/>
    </cofactor>
    <text evidence="17 20">Binds 1 heme b (iron(II)-protoporphyrin IX) group per subunit.</text>
</comment>
<feature type="disulfide bond" evidence="19">
    <location>
        <begin position="44"/>
        <end position="124"/>
    </location>
</feature>
<comment type="catalytic activity">
    <reaction evidence="1 20">
        <text>2 a phenolic donor + H2O2 = 2 a phenolic radical donor + 2 H2O</text>
        <dbReference type="Rhea" id="RHEA:56136"/>
        <dbReference type="ChEBI" id="CHEBI:15377"/>
        <dbReference type="ChEBI" id="CHEBI:16240"/>
        <dbReference type="ChEBI" id="CHEBI:139520"/>
        <dbReference type="ChEBI" id="CHEBI:139521"/>
        <dbReference type="EC" id="1.11.1.7"/>
    </reaction>
</comment>
<keyword evidence="7 20" id="KW-0349">Heme</keyword>
<proteinExistence type="inferred from homology"/>
<evidence type="ECO:0000313" key="22">
    <source>
        <dbReference type="EMBL" id="CAI0399530.1"/>
    </source>
</evidence>
<evidence type="ECO:0000256" key="10">
    <source>
        <dbReference type="ARBA" id="ARBA00022837"/>
    </source>
</evidence>
<feature type="signal peptide" evidence="20">
    <location>
        <begin position="1"/>
        <end position="33"/>
    </location>
</feature>
<evidence type="ECO:0000256" key="7">
    <source>
        <dbReference type="ARBA" id="ARBA00022617"/>
    </source>
</evidence>
<evidence type="ECO:0000256" key="4">
    <source>
        <dbReference type="ARBA" id="ARBA00006873"/>
    </source>
</evidence>
<keyword evidence="14" id="KW-0325">Glycoprotein</keyword>
<feature type="binding site" evidence="17">
    <location>
        <position position="254"/>
    </location>
    <ligand>
        <name>Ca(2+)</name>
        <dbReference type="ChEBI" id="CHEBI:29108"/>
        <label>2</label>
    </ligand>
</feature>
<evidence type="ECO:0000256" key="11">
    <source>
        <dbReference type="ARBA" id="ARBA00023002"/>
    </source>
</evidence>
<dbReference type="SUPFAM" id="SSF48113">
    <property type="entry name" value="Heme-dependent peroxidases"/>
    <property type="match status" value="1"/>
</dbReference>
<evidence type="ECO:0000256" key="5">
    <source>
        <dbReference type="ARBA" id="ARBA00012313"/>
    </source>
</evidence>
<comment type="caution">
    <text evidence="22">The sequence shown here is derived from an EMBL/GenBank/DDBJ whole genome shotgun (WGS) entry which is preliminary data.</text>
</comment>
<feature type="binding site" evidence="16">
    <location>
        <position position="175"/>
    </location>
    <ligand>
        <name>substrate</name>
    </ligand>
</feature>
<dbReference type="FunFam" id="1.10.420.10:FF:000006">
    <property type="entry name" value="Peroxidase"/>
    <property type="match status" value="1"/>
</dbReference>
<dbReference type="PROSITE" id="PS00436">
    <property type="entry name" value="PEROXIDASE_2"/>
    <property type="match status" value="1"/>
</dbReference>
<dbReference type="FunFam" id="1.10.520.10:FF:000009">
    <property type="entry name" value="Peroxidase"/>
    <property type="match status" value="1"/>
</dbReference>
<dbReference type="PANTHER" id="PTHR31388:SF123">
    <property type="entry name" value="PEROXIDASE RIP1"/>
    <property type="match status" value="1"/>
</dbReference>
<dbReference type="InterPro" id="IPR019793">
    <property type="entry name" value="Peroxidases_heam-ligand_BS"/>
</dbReference>
<reference evidence="22" key="1">
    <citation type="submission" date="2022-08" db="EMBL/GenBank/DDBJ databases">
        <authorList>
            <person name="Gutierrez-Valencia J."/>
        </authorList>
    </citation>
    <scope>NUCLEOTIDE SEQUENCE</scope>
</reference>
<dbReference type="InterPro" id="IPR010255">
    <property type="entry name" value="Haem_peroxidase_sf"/>
</dbReference>
<feature type="binding site" evidence="17">
    <location>
        <position position="85"/>
    </location>
    <ligand>
        <name>Ca(2+)</name>
        <dbReference type="ChEBI" id="CHEBI:29108"/>
        <label>1</label>
    </ligand>
</feature>
<feature type="binding site" description="axial binding residue" evidence="17">
    <location>
        <position position="205"/>
    </location>
    <ligand>
        <name>heme b</name>
        <dbReference type="ChEBI" id="CHEBI:60344"/>
    </ligand>
    <ligandPart>
        <name>Fe</name>
        <dbReference type="ChEBI" id="CHEBI:18248"/>
    </ligandPart>
</feature>
<dbReference type="InterPro" id="IPR002016">
    <property type="entry name" value="Haem_peroxidase"/>
</dbReference>
<keyword evidence="20" id="KW-0964">Secreted</keyword>
<dbReference type="Gene3D" id="1.10.520.10">
    <property type="match status" value="1"/>
</dbReference>
<evidence type="ECO:0000256" key="12">
    <source>
        <dbReference type="ARBA" id="ARBA00023004"/>
    </source>
</evidence>
<dbReference type="CDD" id="cd00693">
    <property type="entry name" value="secretory_peroxidase"/>
    <property type="match status" value="1"/>
</dbReference>
<evidence type="ECO:0000256" key="16">
    <source>
        <dbReference type="PIRSR" id="PIRSR600823-2"/>
    </source>
</evidence>
<feature type="disulfide bond" evidence="19">
    <location>
        <begin position="212"/>
        <end position="237"/>
    </location>
</feature>
<keyword evidence="10 17" id="KW-0106">Calcium</keyword>
<keyword evidence="6 20" id="KW-0575">Peroxidase</keyword>
<evidence type="ECO:0000256" key="8">
    <source>
        <dbReference type="ARBA" id="ARBA00022723"/>
    </source>
</evidence>
<dbReference type="GO" id="GO:0140825">
    <property type="term" value="F:lactoperoxidase activity"/>
    <property type="evidence" value="ECO:0007669"/>
    <property type="project" value="UniProtKB-EC"/>
</dbReference>
<dbReference type="InterPro" id="IPR000823">
    <property type="entry name" value="Peroxidase_pln"/>
</dbReference>
<evidence type="ECO:0000256" key="1">
    <source>
        <dbReference type="ARBA" id="ARBA00000189"/>
    </source>
</evidence>
<feature type="disulfide bond" evidence="19">
    <location>
        <begin position="77"/>
        <end position="82"/>
    </location>
</feature>
<accession>A0AAV0IT77</accession>
<keyword evidence="9 20" id="KW-0732">Signal</keyword>
<dbReference type="GO" id="GO:0046872">
    <property type="term" value="F:metal ion binding"/>
    <property type="evidence" value="ECO:0007669"/>
    <property type="project" value="UniProtKB-UniRule"/>
</dbReference>
<keyword evidence="23" id="KW-1185">Reference proteome</keyword>
<dbReference type="GO" id="GO:0042744">
    <property type="term" value="P:hydrogen peroxide catabolic process"/>
    <property type="evidence" value="ECO:0007669"/>
    <property type="project" value="UniProtKB-KW"/>
</dbReference>
<feature type="active site" description="Proton acceptor" evidence="15">
    <location>
        <position position="75"/>
    </location>
</feature>
<dbReference type="PROSITE" id="PS00435">
    <property type="entry name" value="PEROXIDASE_1"/>
    <property type="match status" value="1"/>
</dbReference>
<dbReference type="InterPro" id="IPR019794">
    <property type="entry name" value="Peroxidases_AS"/>
</dbReference>
<sequence>MGIPSLNPSAMAAALRALLVCFAAAFFMEAAQAQLSPNFYQKTCPKALPAIKKIVKEAIKKEARMGASLLRLHFHDCFVNGCDGSILLDDTKNFTGEKTAPPNLNSARGFDVVDKIKTAVDKACKANVVSCADILAVAARDSVAILGGSKHYYPVMLGRRDARTTTKSAATNNLPPPFFNFSQLVANFQSHGLNITDLVALSGGHTIGLARCTTFASRIANDTNIPATFAASLRRACPPAAANGPAGNATQPLDRTPASFDTQYYGALVQSRGLLHSDQQLFGRTANAASNGLVRLYSGNPAKFAADFAASMVKMGNMKPLTGKQGEIRNNCRRPN</sequence>
<evidence type="ECO:0000256" key="13">
    <source>
        <dbReference type="ARBA" id="ARBA00023157"/>
    </source>
</evidence>
<dbReference type="EC" id="1.11.1.7" evidence="5 20"/>
<feature type="binding site" evidence="17">
    <location>
        <position position="206"/>
    </location>
    <ligand>
        <name>Ca(2+)</name>
        <dbReference type="ChEBI" id="CHEBI:29108"/>
        <label>2</label>
    </ligand>
</feature>
<feature type="binding site" evidence="17">
    <location>
        <position position="261"/>
    </location>
    <ligand>
        <name>Ca(2+)</name>
        <dbReference type="ChEBI" id="CHEBI:29108"/>
        <label>2</label>
    </ligand>
</feature>
<comment type="similarity">
    <text evidence="20">Belongs to the peroxidase family. Classical plant (class III) peroxidase subfamily.</text>
</comment>
<dbReference type="GO" id="GO:0006979">
    <property type="term" value="P:response to oxidative stress"/>
    <property type="evidence" value="ECO:0007669"/>
    <property type="project" value="UniProtKB-UniRule"/>
</dbReference>
<evidence type="ECO:0000313" key="23">
    <source>
        <dbReference type="Proteomes" id="UP001154282"/>
    </source>
</evidence>
<evidence type="ECO:0000256" key="15">
    <source>
        <dbReference type="PIRSR" id="PIRSR600823-1"/>
    </source>
</evidence>
<dbReference type="GO" id="GO:0020037">
    <property type="term" value="F:heme binding"/>
    <property type="evidence" value="ECO:0007669"/>
    <property type="project" value="UniProtKB-UniRule"/>
</dbReference>
<feature type="binding site" evidence="17">
    <location>
        <position position="83"/>
    </location>
    <ligand>
        <name>Ca(2+)</name>
        <dbReference type="ChEBI" id="CHEBI:29108"/>
        <label>1</label>
    </ligand>
</feature>
<evidence type="ECO:0000256" key="17">
    <source>
        <dbReference type="PIRSR" id="PIRSR600823-3"/>
    </source>
</evidence>
<keyword evidence="12 17" id="KW-0408">Iron</keyword>
<feature type="binding site" evidence="17">
    <location>
        <position position="76"/>
    </location>
    <ligand>
        <name>Ca(2+)</name>
        <dbReference type="ChEBI" id="CHEBI:29108"/>
        <label>1</label>
    </ligand>
</feature>